<dbReference type="Proteomes" id="UP000242519">
    <property type="component" value="Unassembled WGS sequence"/>
</dbReference>
<keyword evidence="6 10" id="KW-0732">Signal</keyword>
<comment type="caution">
    <text evidence="12">The sequence shown here is derived from an EMBL/GenBank/DDBJ whole genome shotgun (WGS) entry which is preliminary data.</text>
</comment>
<evidence type="ECO:0000256" key="9">
    <source>
        <dbReference type="ARBA" id="ARBA00047928"/>
    </source>
</evidence>
<dbReference type="GO" id="GO:0005576">
    <property type="term" value="C:extracellular region"/>
    <property type="evidence" value="ECO:0007669"/>
    <property type="project" value="UniProtKB-SubCell"/>
</dbReference>
<protein>
    <recommendedName>
        <fullName evidence="4">pectinesterase</fullName>
        <ecNumber evidence="4">3.1.1.11</ecNumber>
    </recommendedName>
</protein>
<evidence type="ECO:0000256" key="1">
    <source>
        <dbReference type="ARBA" id="ARBA00004613"/>
    </source>
</evidence>
<evidence type="ECO:0000256" key="8">
    <source>
        <dbReference type="ARBA" id="ARBA00023085"/>
    </source>
</evidence>
<evidence type="ECO:0000256" key="3">
    <source>
        <dbReference type="ARBA" id="ARBA00008891"/>
    </source>
</evidence>
<dbReference type="InterPro" id="IPR000070">
    <property type="entry name" value="Pectinesterase_cat"/>
</dbReference>
<reference evidence="12 13" key="1">
    <citation type="submission" date="2017-04" db="EMBL/GenBank/DDBJ databases">
        <title>Draft genome sequence of Marssonina coronaria NL1: causal agent of apple blotch.</title>
        <authorList>
            <person name="Cheng Q."/>
        </authorList>
    </citation>
    <scope>NUCLEOTIDE SEQUENCE [LARGE SCALE GENOMIC DNA]</scope>
    <source>
        <strain evidence="12 13">NL1</strain>
    </source>
</reference>
<keyword evidence="8" id="KW-0063">Aspartyl esterase</keyword>
<evidence type="ECO:0000313" key="13">
    <source>
        <dbReference type="Proteomes" id="UP000242519"/>
    </source>
</evidence>
<name>A0A218ZG99_9HELO</name>
<dbReference type="EMBL" id="MZNU01000020">
    <property type="protein sequence ID" value="OWP07101.1"/>
    <property type="molecule type" value="Genomic_DNA"/>
</dbReference>
<evidence type="ECO:0000256" key="7">
    <source>
        <dbReference type="ARBA" id="ARBA00022801"/>
    </source>
</evidence>
<dbReference type="Pfam" id="PF01095">
    <property type="entry name" value="Pectinesterase"/>
    <property type="match status" value="1"/>
</dbReference>
<evidence type="ECO:0000259" key="11">
    <source>
        <dbReference type="Pfam" id="PF01095"/>
    </source>
</evidence>
<keyword evidence="13" id="KW-1185">Reference proteome</keyword>
<gene>
    <name evidence="12" type="ORF">B2J93_6681</name>
</gene>
<dbReference type="Gene3D" id="2.160.20.10">
    <property type="entry name" value="Single-stranded right-handed beta-helix, Pectin lyase-like"/>
    <property type="match status" value="1"/>
</dbReference>
<evidence type="ECO:0000256" key="6">
    <source>
        <dbReference type="ARBA" id="ARBA00022729"/>
    </source>
</evidence>
<evidence type="ECO:0000256" key="2">
    <source>
        <dbReference type="ARBA" id="ARBA00005184"/>
    </source>
</evidence>
<dbReference type="InterPro" id="IPR011050">
    <property type="entry name" value="Pectin_lyase_fold/virulence"/>
</dbReference>
<keyword evidence="5" id="KW-0964">Secreted</keyword>
<comment type="similarity">
    <text evidence="3">Belongs to the pectinesterase family.</text>
</comment>
<dbReference type="FunFam" id="2.160.20.10:FF:000014">
    <property type="entry name" value="Pectinesterase"/>
    <property type="match status" value="1"/>
</dbReference>
<organism evidence="12 13">
    <name type="scientific">Diplocarpon coronariae</name>
    <dbReference type="NCBI Taxonomy" id="2795749"/>
    <lineage>
        <taxon>Eukaryota</taxon>
        <taxon>Fungi</taxon>
        <taxon>Dikarya</taxon>
        <taxon>Ascomycota</taxon>
        <taxon>Pezizomycotina</taxon>
        <taxon>Leotiomycetes</taxon>
        <taxon>Helotiales</taxon>
        <taxon>Drepanopezizaceae</taxon>
        <taxon>Diplocarpon</taxon>
    </lineage>
</organism>
<comment type="subcellular location">
    <subcellularLocation>
        <location evidence="1">Secreted</location>
    </subcellularLocation>
</comment>
<sequence>MRSIFSFGLLIGLVAASPLYETADLSKLPGKPVIVDASGSTAGCYKTVQEGVNALDLKTTNPQSIFIYGGVYNEQVYIPALASSLVVQGETTDASSYKGNKVTIINNISRNTVPNNDLTATVRNWANNTKFYNLNIENNFGHTQTLGQNLAISAWGSNQGYYGVQFIGYQDTVLAQNGNQLYAKCLIVGVVDFIFGQKAHAWFEQVDIRSFDKGYIVASGGVTPDASKYVINKSTVEALNSSVKAGSAYLGRPWKEFAHTVFQNSYLSDVVNPLGWSQWSAALPNTNVSTLAEFNNSGPGAAGPRAPFAQQLKKAISIEEILGNGFANEFFVDSNYIF</sequence>
<evidence type="ECO:0000256" key="10">
    <source>
        <dbReference type="SAM" id="SignalP"/>
    </source>
</evidence>
<feature type="signal peptide" evidence="10">
    <location>
        <begin position="1"/>
        <end position="16"/>
    </location>
</feature>
<dbReference type="GO" id="GO:0042545">
    <property type="term" value="P:cell wall modification"/>
    <property type="evidence" value="ECO:0007669"/>
    <property type="project" value="InterPro"/>
</dbReference>
<feature type="chain" id="PRO_5013143723" description="pectinesterase" evidence="10">
    <location>
        <begin position="17"/>
        <end position="338"/>
    </location>
</feature>
<evidence type="ECO:0000256" key="5">
    <source>
        <dbReference type="ARBA" id="ARBA00022525"/>
    </source>
</evidence>
<dbReference type="GO" id="GO:0045490">
    <property type="term" value="P:pectin catabolic process"/>
    <property type="evidence" value="ECO:0007669"/>
    <property type="project" value="UniProtKB-UniPathway"/>
</dbReference>
<dbReference type="UniPathway" id="UPA00545">
    <property type="reaction ID" value="UER00823"/>
</dbReference>
<comment type="catalytic activity">
    <reaction evidence="9">
        <text>[(1-&gt;4)-alpha-D-galacturonosyl methyl ester](n) + n H2O = [(1-&gt;4)-alpha-D-galacturonosyl](n) + n methanol + n H(+)</text>
        <dbReference type="Rhea" id="RHEA:22380"/>
        <dbReference type="Rhea" id="RHEA-COMP:14570"/>
        <dbReference type="Rhea" id="RHEA-COMP:14573"/>
        <dbReference type="ChEBI" id="CHEBI:15377"/>
        <dbReference type="ChEBI" id="CHEBI:15378"/>
        <dbReference type="ChEBI" id="CHEBI:17790"/>
        <dbReference type="ChEBI" id="CHEBI:140522"/>
        <dbReference type="ChEBI" id="CHEBI:140523"/>
        <dbReference type="EC" id="3.1.1.11"/>
    </reaction>
</comment>
<accession>A0A218ZG99</accession>
<dbReference type="PANTHER" id="PTHR31321">
    <property type="entry name" value="ACYL-COA THIOESTER HYDROLASE YBHC-RELATED"/>
    <property type="match status" value="1"/>
</dbReference>
<feature type="domain" description="Pectinesterase catalytic" evidence="11">
    <location>
        <begin position="41"/>
        <end position="302"/>
    </location>
</feature>
<keyword evidence="7" id="KW-0378">Hydrolase</keyword>
<dbReference type="InParanoid" id="A0A218ZG99"/>
<evidence type="ECO:0000256" key="4">
    <source>
        <dbReference type="ARBA" id="ARBA00013229"/>
    </source>
</evidence>
<proteinExistence type="inferred from homology"/>
<evidence type="ECO:0000313" key="12">
    <source>
        <dbReference type="EMBL" id="OWP07101.1"/>
    </source>
</evidence>
<dbReference type="InterPro" id="IPR012334">
    <property type="entry name" value="Pectin_lyas_fold"/>
</dbReference>
<dbReference type="PANTHER" id="PTHR31321:SF127">
    <property type="entry name" value="PECTINESTERASE"/>
    <property type="match status" value="1"/>
</dbReference>
<dbReference type="AlphaFoldDB" id="A0A218ZG99"/>
<dbReference type="EC" id="3.1.1.11" evidence="4"/>
<dbReference type="OrthoDB" id="1546079at2759"/>
<dbReference type="SUPFAM" id="SSF51126">
    <property type="entry name" value="Pectin lyase-like"/>
    <property type="match status" value="1"/>
</dbReference>
<dbReference type="STRING" id="503106.A0A218ZG99"/>
<dbReference type="GO" id="GO:0030599">
    <property type="term" value="F:pectinesterase activity"/>
    <property type="evidence" value="ECO:0007669"/>
    <property type="project" value="UniProtKB-EC"/>
</dbReference>
<comment type="pathway">
    <text evidence="2">Glycan metabolism; pectin degradation; 2-dehydro-3-deoxy-D-gluconate from pectin: step 1/5.</text>
</comment>